<evidence type="ECO:0008006" key="3">
    <source>
        <dbReference type="Google" id="ProtNLM"/>
    </source>
</evidence>
<dbReference type="CDD" id="cd18186">
    <property type="entry name" value="BTB_POZ_ZBTB_KLHL-like"/>
    <property type="match status" value="1"/>
</dbReference>
<sequence length="401" mass="44107">METVEIDPRGDVALQVPCPPPYSLVLVVPAAPSPGQSQGEVHTTINEGARDTRDLVVSSKVLSVASPVFKAMFCGEFSEGARLAARHEPSPPFQLPLPDDDGDAMLLLCKLLHFATDDVPDLPGLDLLAKLAEVCDKYQCTAVLRHCGNCWARNWLREFETEAPGLEDLCYLFLFTYIADLAAEFAEVAWMLLLQHRGPLTGAESQIGILLEHPLLSQGLLERLESKRLQLCNAFHIALMSPITSWNWGSLMQGCLRAATTTARYNQALRDAGLLPYDLQFSGHTFAELLDGVDRLGYIAVPPCPINKRSCGFCHQDSQDNLVNALLSAAHSIRRCKPWFSCLDCCRGATTTRGSKAGAEGERRCRIKHNDDLEMKERFSNTQLKIAPPVPASNAVVPVRK</sequence>
<name>A0A9N9W1W4_9HYPO</name>
<evidence type="ECO:0000313" key="1">
    <source>
        <dbReference type="EMBL" id="CAH0039719.1"/>
    </source>
</evidence>
<dbReference type="EMBL" id="CABFNQ020000762">
    <property type="protein sequence ID" value="CAH0039719.1"/>
    <property type="molecule type" value="Genomic_DNA"/>
</dbReference>
<proteinExistence type="predicted"/>
<dbReference type="SUPFAM" id="SSF54695">
    <property type="entry name" value="POZ domain"/>
    <property type="match status" value="1"/>
</dbReference>
<dbReference type="Gene3D" id="3.30.710.10">
    <property type="entry name" value="Potassium Channel Kv1.1, Chain A"/>
    <property type="match status" value="1"/>
</dbReference>
<reference evidence="1" key="1">
    <citation type="submission" date="2021-10" db="EMBL/GenBank/DDBJ databases">
        <authorList>
            <person name="Piombo E."/>
        </authorList>
    </citation>
    <scope>NUCLEOTIDE SEQUENCE</scope>
</reference>
<protein>
    <recommendedName>
        <fullName evidence="3">BTB domain-containing protein</fullName>
    </recommendedName>
</protein>
<dbReference type="OrthoDB" id="5275938at2759"/>
<dbReference type="AlphaFoldDB" id="A0A9N9W1W4"/>
<evidence type="ECO:0000313" key="2">
    <source>
        <dbReference type="Proteomes" id="UP000696573"/>
    </source>
</evidence>
<comment type="caution">
    <text evidence="1">The sequence shown here is derived from an EMBL/GenBank/DDBJ whole genome shotgun (WGS) entry which is preliminary data.</text>
</comment>
<accession>A0A9N9W1W4</accession>
<keyword evidence="2" id="KW-1185">Reference proteome</keyword>
<gene>
    <name evidence="1" type="ORF">CRHIZ90672A_00005726</name>
</gene>
<dbReference type="Proteomes" id="UP000696573">
    <property type="component" value="Unassembled WGS sequence"/>
</dbReference>
<dbReference type="InterPro" id="IPR011333">
    <property type="entry name" value="SKP1/BTB/POZ_sf"/>
</dbReference>
<organism evidence="1 2">
    <name type="scientific">Clonostachys rhizophaga</name>
    <dbReference type="NCBI Taxonomy" id="160324"/>
    <lineage>
        <taxon>Eukaryota</taxon>
        <taxon>Fungi</taxon>
        <taxon>Dikarya</taxon>
        <taxon>Ascomycota</taxon>
        <taxon>Pezizomycotina</taxon>
        <taxon>Sordariomycetes</taxon>
        <taxon>Hypocreomycetidae</taxon>
        <taxon>Hypocreales</taxon>
        <taxon>Bionectriaceae</taxon>
        <taxon>Clonostachys</taxon>
    </lineage>
</organism>